<name>A0A975U6G0_9PROT</name>
<sequence length="347" mass="37831">MTPEREQRIAALAAAVAEGDSRAILEFGAAAQARVTSVADEMLRGVRNKDLGAAAAPLNEMVATLRGFEVGAVGGERSLIDRLLGRAKPVAKVLQRYQEVQSQIETSIVKLEDHKTALMRDVELLDRLYATTLEWFHDLADHIAAGERALALLDSETIPAKEREAATGDMLAAQALRDLRARRDELERRVHDLKLTRQVAMQALPAIRVVQENDKALVSKITSTIVNTVPLWKQQLTLAVTIARAREAGGDLKAATDLTNQLLTANADALRQSNAEIRAQVERGVFDIEAVKRANEQLVGTIEDTLRIADEGRKRRAEAEATLLSLEAELKQSLAAAKARTAPPAQP</sequence>
<dbReference type="EMBL" id="CP076448">
    <property type="protein sequence ID" value="QXM26313.1"/>
    <property type="molecule type" value="Genomic_DNA"/>
</dbReference>
<evidence type="ECO:0000256" key="1">
    <source>
        <dbReference type="ARBA" id="ARBA00005541"/>
    </source>
</evidence>
<dbReference type="Pfam" id="PF05816">
    <property type="entry name" value="TelA"/>
    <property type="match status" value="1"/>
</dbReference>
<dbReference type="KEGG" id="elio:KO353_11380"/>
<dbReference type="AlphaFoldDB" id="A0A975U6G0"/>
<dbReference type="PIRSF" id="PIRSF026508">
    <property type="entry name" value="TelA"/>
    <property type="match status" value="1"/>
</dbReference>
<reference evidence="4" key="1">
    <citation type="submission" date="2021-06" db="EMBL/GenBank/DDBJ databases">
        <title>Elioraea tepida, sp. nov., a moderately thermophilic aerobic anoxygenic phototrophic bacterium isolated from an alkaline siliceous hot spring mat community in Yellowstone National Park, WY, USA.</title>
        <authorList>
            <person name="Saini M.K."/>
            <person name="Yoshida S."/>
            <person name="Sebastian A."/>
            <person name="Hirose S."/>
            <person name="Hara E."/>
            <person name="Tamaki H."/>
            <person name="Soulier N.T."/>
            <person name="Albert I."/>
            <person name="Hanada S."/>
            <person name="Bryant D.A."/>
            <person name="Tank M."/>
        </authorList>
    </citation>
    <scope>NUCLEOTIDE SEQUENCE</scope>
    <source>
        <strain evidence="4">MS-P2</strain>
    </source>
</reference>
<gene>
    <name evidence="4" type="ORF">KO353_11380</name>
</gene>
<dbReference type="InterPro" id="IPR008863">
    <property type="entry name" value="Toxic_anion-R_TelA"/>
</dbReference>
<evidence type="ECO:0000256" key="2">
    <source>
        <dbReference type="PIRNR" id="PIRNR026508"/>
    </source>
</evidence>
<keyword evidence="5" id="KW-1185">Reference proteome</keyword>
<organism evidence="4 5">
    <name type="scientific">Elioraea tepida</name>
    <dbReference type="NCBI Taxonomy" id="2843330"/>
    <lineage>
        <taxon>Bacteria</taxon>
        <taxon>Pseudomonadati</taxon>
        <taxon>Pseudomonadota</taxon>
        <taxon>Alphaproteobacteria</taxon>
        <taxon>Acetobacterales</taxon>
        <taxon>Elioraeaceae</taxon>
        <taxon>Elioraea</taxon>
    </lineage>
</organism>
<dbReference type="Proteomes" id="UP000694001">
    <property type="component" value="Chromosome"/>
</dbReference>
<comment type="similarity">
    <text evidence="1 2">Belongs to the TelA family.</text>
</comment>
<dbReference type="PANTHER" id="PTHR38432:SF1">
    <property type="entry name" value="TELA-LIKE PROTEIN SAOUHSC_01408"/>
    <property type="match status" value="1"/>
</dbReference>
<proteinExistence type="inferred from homology"/>
<feature type="coiled-coil region" evidence="3">
    <location>
        <begin position="309"/>
        <end position="336"/>
    </location>
</feature>
<protein>
    <submittedName>
        <fullName evidence="4">Toxic anion resistance protein</fullName>
    </submittedName>
</protein>
<keyword evidence="3" id="KW-0175">Coiled coil</keyword>
<evidence type="ECO:0000313" key="4">
    <source>
        <dbReference type="EMBL" id="QXM26313.1"/>
    </source>
</evidence>
<evidence type="ECO:0000256" key="3">
    <source>
        <dbReference type="SAM" id="Coils"/>
    </source>
</evidence>
<feature type="coiled-coil region" evidence="3">
    <location>
        <begin position="176"/>
        <end position="203"/>
    </location>
</feature>
<evidence type="ECO:0000313" key="5">
    <source>
        <dbReference type="Proteomes" id="UP000694001"/>
    </source>
</evidence>
<dbReference type="PANTHER" id="PTHR38432">
    <property type="entry name" value="TELA-LIKE PROTEIN SAOUHSC_01408"/>
    <property type="match status" value="1"/>
</dbReference>
<accession>A0A975U6G0</accession>